<comment type="pathway">
    <text evidence="1 9">Amino-acid biosynthesis; L-lysine biosynthesis via DAP pathway; DL-2,6-diaminopimelate from LL-2,6-diaminopimelate: step 1/1.</text>
</comment>
<dbReference type="HAMAP" id="MF_00197">
    <property type="entry name" value="DAP_epimerase"/>
    <property type="match status" value="1"/>
</dbReference>
<proteinExistence type="inferred from homology"/>
<reference evidence="11" key="1">
    <citation type="submission" date="2006-05" db="EMBL/GenBank/DDBJ databases">
        <title>Annotation of the draft genome assembly of Desulfuromonas acetoxidans DSM 684.</title>
        <authorList>
            <consortium name="US DOE Joint Genome Institute (JGI-ORNL)"/>
            <person name="Larimer F."/>
            <person name="Land M."/>
            <person name="Hauser L."/>
        </authorList>
    </citation>
    <scope>NUCLEOTIDE SEQUENCE [LARGE SCALE GENOMIC DNA]</scope>
    <source>
        <strain evidence="11">DSM 684</strain>
    </source>
</reference>
<gene>
    <name evidence="9" type="primary">dapF</name>
    <name evidence="11" type="ORF">Dace_2784</name>
</gene>
<feature type="binding site" evidence="9">
    <location>
        <position position="11"/>
    </location>
    <ligand>
        <name>substrate</name>
    </ligand>
</feature>
<dbReference type="EC" id="5.1.1.7" evidence="3 9"/>
<keyword evidence="4 9" id="KW-0963">Cytoplasm</keyword>
<dbReference type="NCBIfam" id="TIGR00652">
    <property type="entry name" value="DapF"/>
    <property type="match status" value="1"/>
</dbReference>
<dbReference type="AlphaFoldDB" id="Q1K3Q6"/>
<evidence type="ECO:0000256" key="8">
    <source>
        <dbReference type="ARBA" id="ARBA00051712"/>
    </source>
</evidence>
<comment type="subcellular location">
    <subcellularLocation>
        <location evidence="9">Cytoplasm</location>
    </subcellularLocation>
</comment>
<dbReference type="OrthoDB" id="9805408at2"/>
<dbReference type="Pfam" id="PF01678">
    <property type="entry name" value="DAP_epimerase"/>
    <property type="match status" value="2"/>
</dbReference>
<evidence type="ECO:0000256" key="6">
    <source>
        <dbReference type="ARBA" id="ARBA00023154"/>
    </source>
</evidence>
<comment type="catalytic activity">
    <reaction evidence="8 9">
        <text>(2S,6S)-2,6-diaminopimelate = meso-2,6-diaminopimelate</text>
        <dbReference type="Rhea" id="RHEA:15393"/>
        <dbReference type="ChEBI" id="CHEBI:57609"/>
        <dbReference type="ChEBI" id="CHEBI:57791"/>
        <dbReference type="EC" id="5.1.1.7"/>
    </reaction>
</comment>
<dbReference type="GO" id="GO:0009089">
    <property type="term" value="P:lysine biosynthetic process via diaminopimelate"/>
    <property type="evidence" value="ECO:0007669"/>
    <property type="project" value="UniProtKB-UniRule"/>
</dbReference>
<dbReference type="Proteomes" id="UP000005695">
    <property type="component" value="Unassembled WGS sequence"/>
</dbReference>
<protein>
    <recommendedName>
        <fullName evidence="3 9">Diaminopimelate epimerase</fullName>
        <shortName evidence="9">DAP epimerase</shortName>
        <ecNumber evidence="3 9">5.1.1.7</ecNumber>
    </recommendedName>
    <alternativeName>
        <fullName evidence="9">PLP-independent amino acid racemase</fullName>
    </alternativeName>
</protein>
<reference evidence="11" key="2">
    <citation type="submission" date="2006-05" db="EMBL/GenBank/DDBJ databases">
        <title>Sequencing of the draft genome and assembly of Desulfuromonas acetoxidans DSM 684.</title>
        <authorList>
            <consortium name="US DOE Joint Genome Institute (JGI-PGF)"/>
            <person name="Copeland A."/>
            <person name="Lucas S."/>
            <person name="Lapidus A."/>
            <person name="Barry K."/>
            <person name="Detter J.C."/>
            <person name="Glavina del Rio T."/>
            <person name="Hammon N."/>
            <person name="Israni S."/>
            <person name="Dalin E."/>
            <person name="Tice H."/>
            <person name="Bruce D."/>
            <person name="Pitluck S."/>
            <person name="Richardson P."/>
        </authorList>
    </citation>
    <scope>NUCLEOTIDE SEQUENCE [LARGE SCALE GENOMIC DNA]</scope>
    <source>
        <strain evidence="11">DSM 684</strain>
    </source>
</reference>
<evidence type="ECO:0000313" key="11">
    <source>
        <dbReference type="EMBL" id="EAT16918.1"/>
    </source>
</evidence>
<comment type="caution">
    <text evidence="9">Lacks conserved residue(s) required for the propagation of feature annotation.</text>
</comment>
<feature type="site" description="Could be important to modulate the pK values of the two catalytic cysteine residues" evidence="9">
    <location>
        <position position="214"/>
    </location>
</feature>
<dbReference type="InterPro" id="IPR018510">
    <property type="entry name" value="DAP_epimerase_AS"/>
</dbReference>
<organism evidence="11 12">
    <name type="scientific">Desulfuromonas acetoxidans (strain DSM 684 / 11070)</name>
    <dbReference type="NCBI Taxonomy" id="281689"/>
    <lineage>
        <taxon>Bacteria</taxon>
        <taxon>Pseudomonadati</taxon>
        <taxon>Thermodesulfobacteriota</taxon>
        <taxon>Desulfuromonadia</taxon>
        <taxon>Desulfuromonadales</taxon>
        <taxon>Desulfuromonadaceae</taxon>
        <taxon>Desulfuromonas</taxon>
    </lineage>
</organism>
<feature type="binding site" evidence="9">
    <location>
        <begin position="214"/>
        <end position="215"/>
    </location>
    <ligand>
        <name>substrate</name>
    </ligand>
</feature>
<comment type="function">
    <text evidence="9">Catalyzes the stereoinversion of LL-2,6-diaminopimelate (L,L-DAP) to meso-diaminopimelate (meso-DAP), a precursor of L-lysine and an essential component of the bacterial peptidoglycan.</text>
</comment>
<accession>Q1K3Q6</accession>
<evidence type="ECO:0000256" key="9">
    <source>
        <dbReference type="HAMAP-Rule" id="MF_00197"/>
    </source>
</evidence>
<dbReference type="GO" id="GO:0005829">
    <property type="term" value="C:cytosol"/>
    <property type="evidence" value="ECO:0007669"/>
    <property type="project" value="TreeGrafter"/>
</dbReference>
<keyword evidence="12" id="KW-1185">Reference proteome</keyword>
<evidence type="ECO:0000256" key="3">
    <source>
        <dbReference type="ARBA" id="ARBA00013080"/>
    </source>
</evidence>
<name>Q1K3Q6_DESA6</name>
<dbReference type="UniPathway" id="UPA00034">
    <property type="reaction ID" value="UER00025"/>
</dbReference>
<evidence type="ECO:0000256" key="1">
    <source>
        <dbReference type="ARBA" id="ARBA00005196"/>
    </source>
</evidence>
<dbReference type="PANTHER" id="PTHR31689:SF0">
    <property type="entry name" value="DIAMINOPIMELATE EPIMERASE"/>
    <property type="match status" value="1"/>
</dbReference>
<keyword evidence="6 9" id="KW-0457">Lysine biosynthesis</keyword>
<dbReference type="GO" id="GO:0008837">
    <property type="term" value="F:diaminopimelate epimerase activity"/>
    <property type="evidence" value="ECO:0007669"/>
    <property type="project" value="UniProtKB-UniRule"/>
</dbReference>
<dbReference type="Gene3D" id="3.10.310.10">
    <property type="entry name" value="Diaminopimelate Epimerase, Chain A, domain 1"/>
    <property type="match status" value="2"/>
</dbReference>
<evidence type="ECO:0000256" key="5">
    <source>
        <dbReference type="ARBA" id="ARBA00022605"/>
    </source>
</evidence>
<feature type="active site" evidence="10">
    <location>
        <position position="71"/>
    </location>
</feature>
<comment type="caution">
    <text evidence="11">The sequence shown here is derived from an EMBL/GenBank/DDBJ whole genome shotgun (WGS) entry which is preliminary data.</text>
</comment>
<dbReference type="PROSITE" id="PS01326">
    <property type="entry name" value="DAP_EPIMERASE"/>
    <property type="match status" value="1"/>
</dbReference>
<keyword evidence="5 9" id="KW-0028">Amino-acid biosynthesis</keyword>
<keyword evidence="7 9" id="KW-0413">Isomerase</keyword>
<feature type="binding site" evidence="9">
    <location>
        <begin position="224"/>
        <end position="225"/>
    </location>
    <ligand>
        <name>substrate</name>
    </ligand>
</feature>
<evidence type="ECO:0000256" key="4">
    <source>
        <dbReference type="ARBA" id="ARBA00022490"/>
    </source>
</evidence>
<feature type="binding site" evidence="9">
    <location>
        <position position="163"/>
    </location>
    <ligand>
        <name>substrate</name>
    </ligand>
</feature>
<feature type="binding site" evidence="9">
    <location>
        <begin position="72"/>
        <end position="73"/>
    </location>
    <ligand>
        <name>substrate</name>
    </ligand>
</feature>
<evidence type="ECO:0000313" key="12">
    <source>
        <dbReference type="Proteomes" id="UP000005695"/>
    </source>
</evidence>
<comment type="subunit">
    <text evidence="9">Homodimer.</text>
</comment>
<feature type="binding site" evidence="9">
    <location>
        <position position="62"/>
    </location>
    <ligand>
        <name>substrate</name>
    </ligand>
</feature>
<evidence type="ECO:0000256" key="7">
    <source>
        <dbReference type="ARBA" id="ARBA00023235"/>
    </source>
</evidence>
<dbReference type="InterPro" id="IPR001653">
    <property type="entry name" value="DAP_epimerase_DapF"/>
</dbReference>
<dbReference type="SUPFAM" id="SSF54506">
    <property type="entry name" value="Diaminopimelate epimerase-like"/>
    <property type="match status" value="1"/>
</dbReference>
<feature type="binding site" evidence="9">
    <location>
        <position position="196"/>
    </location>
    <ligand>
        <name>substrate</name>
    </ligand>
</feature>
<evidence type="ECO:0000256" key="2">
    <source>
        <dbReference type="ARBA" id="ARBA00010219"/>
    </source>
</evidence>
<feature type="active site" description="Proton acceptor" evidence="9">
    <location>
        <position position="223"/>
    </location>
</feature>
<sequence length="282" mass="31026">MKFIKMHGAGNDYVYVDGFQQDVHRPEELAVRISDRHFGVGSDGLILILPSDCADARMRMFNADGSEAQMCGNGIRCVAKYLCDQQSDRGSQLTIETLAGVLSVDVTADTENPAISQVTVNMGQPRLQRGQIPMTGPQQDQALEVEIRVKNRTFTASCVSMGNPHCVVYVDDVEQFDVAYWGALLENHPLFPERINVEFVEIISGSEVRQRTWERGAGETLACGTGASAVTVAGFLTGRTQRTIRNHLRGGVLTLEYCDDETVMMTGPAEQVFTGDYPWPEA</sequence>
<dbReference type="FunFam" id="3.10.310.10:FF:000001">
    <property type="entry name" value="Diaminopimelate epimerase"/>
    <property type="match status" value="1"/>
</dbReference>
<feature type="active site" description="Proton donor" evidence="9">
    <location>
        <position position="71"/>
    </location>
</feature>
<dbReference type="RefSeq" id="WP_005997740.1">
    <property type="nucleotide sequence ID" value="NZ_AAEW02000002.1"/>
</dbReference>
<dbReference type="PANTHER" id="PTHR31689">
    <property type="entry name" value="DIAMINOPIMELATE EPIMERASE, CHLOROPLASTIC"/>
    <property type="match status" value="1"/>
</dbReference>
<comment type="similarity">
    <text evidence="2 9">Belongs to the diaminopimelate epimerase family.</text>
</comment>
<dbReference type="EMBL" id="AAEW02000002">
    <property type="protein sequence ID" value="EAT16918.1"/>
    <property type="molecule type" value="Genomic_DNA"/>
</dbReference>
<evidence type="ECO:0000256" key="10">
    <source>
        <dbReference type="PROSITE-ProRule" id="PRU10125"/>
    </source>
</evidence>
<feature type="site" description="Could be important to modulate the pK values of the two catalytic cysteine residues" evidence="9">
    <location>
        <position position="165"/>
    </location>
</feature>